<dbReference type="GO" id="GO:0030154">
    <property type="term" value="P:cell differentiation"/>
    <property type="evidence" value="ECO:0007669"/>
    <property type="project" value="TreeGrafter"/>
</dbReference>
<protein>
    <submittedName>
        <fullName evidence="6">Uncharacterized protein</fullName>
    </submittedName>
</protein>
<name>A0A444ZK07_ARAHY</name>
<dbReference type="EMBL" id="SDMP01000014">
    <property type="protein sequence ID" value="RYR14509.1"/>
    <property type="molecule type" value="Genomic_DNA"/>
</dbReference>
<keyword evidence="2" id="KW-0808">Transferase</keyword>
<keyword evidence="5" id="KW-0067">ATP-binding</keyword>
<evidence type="ECO:0000256" key="5">
    <source>
        <dbReference type="ARBA" id="ARBA00022840"/>
    </source>
</evidence>
<keyword evidence="1" id="KW-0723">Serine/threonine-protein kinase</keyword>
<dbReference type="GO" id="GO:0005737">
    <property type="term" value="C:cytoplasm"/>
    <property type="evidence" value="ECO:0007669"/>
    <property type="project" value="TreeGrafter"/>
</dbReference>
<dbReference type="GO" id="GO:0005524">
    <property type="term" value="F:ATP binding"/>
    <property type="evidence" value="ECO:0007669"/>
    <property type="project" value="UniProtKB-KW"/>
</dbReference>
<evidence type="ECO:0000256" key="2">
    <source>
        <dbReference type="ARBA" id="ARBA00022679"/>
    </source>
</evidence>
<dbReference type="InterPro" id="IPR050591">
    <property type="entry name" value="GSK-3"/>
</dbReference>
<dbReference type="GO" id="GO:0004674">
    <property type="term" value="F:protein serine/threonine kinase activity"/>
    <property type="evidence" value="ECO:0007669"/>
    <property type="project" value="UniProtKB-KW"/>
</dbReference>
<dbReference type="PANTHER" id="PTHR24057">
    <property type="entry name" value="GLYCOGEN SYNTHASE KINASE-3 ALPHA"/>
    <property type="match status" value="1"/>
</dbReference>
<dbReference type="PANTHER" id="PTHR24057:SF42">
    <property type="entry name" value="SHAGGY-RELATED PROTEIN KINASE ETA"/>
    <property type="match status" value="1"/>
</dbReference>
<keyword evidence="7" id="KW-1185">Reference proteome</keyword>
<evidence type="ECO:0000256" key="4">
    <source>
        <dbReference type="ARBA" id="ARBA00022777"/>
    </source>
</evidence>
<organism evidence="6 7">
    <name type="scientific">Arachis hypogaea</name>
    <name type="common">Peanut</name>
    <dbReference type="NCBI Taxonomy" id="3818"/>
    <lineage>
        <taxon>Eukaryota</taxon>
        <taxon>Viridiplantae</taxon>
        <taxon>Streptophyta</taxon>
        <taxon>Embryophyta</taxon>
        <taxon>Tracheophyta</taxon>
        <taxon>Spermatophyta</taxon>
        <taxon>Magnoliopsida</taxon>
        <taxon>eudicotyledons</taxon>
        <taxon>Gunneridae</taxon>
        <taxon>Pentapetalae</taxon>
        <taxon>rosids</taxon>
        <taxon>fabids</taxon>
        <taxon>Fabales</taxon>
        <taxon>Fabaceae</taxon>
        <taxon>Papilionoideae</taxon>
        <taxon>50 kb inversion clade</taxon>
        <taxon>dalbergioids sensu lato</taxon>
        <taxon>Dalbergieae</taxon>
        <taxon>Pterocarpus clade</taxon>
        <taxon>Arachis</taxon>
    </lineage>
</organism>
<sequence length="157" mass="17710">MPRSSFQKSRTPLSHDRTPPNIIELLVVPHLRPTTASCCRHRYRARSLPLHCTGAIATFLPFHRAATVGTSKPPLRNTNQKIFHKKMPPELEACAHPFFDELREPNAHLLNGRPFPPLFNFKEELTLSTAPLELDNKLILGHMKQQLGLQLSHSAGT</sequence>
<evidence type="ECO:0000256" key="1">
    <source>
        <dbReference type="ARBA" id="ARBA00022527"/>
    </source>
</evidence>
<dbReference type="STRING" id="3818.A0A444ZK07"/>
<evidence type="ECO:0000256" key="3">
    <source>
        <dbReference type="ARBA" id="ARBA00022741"/>
    </source>
</evidence>
<keyword evidence="4" id="KW-0418">Kinase</keyword>
<reference evidence="6 7" key="1">
    <citation type="submission" date="2019-01" db="EMBL/GenBank/DDBJ databases">
        <title>Sequencing of cultivated peanut Arachis hypogaea provides insights into genome evolution and oil improvement.</title>
        <authorList>
            <person name="Chen X."/>
        </authorList>
    </citation>
    <scope>NUCLEOTIDE SEQUENCE [LARGE SCALE GENOMIC DNA]</scope>
    <source>
        <strain evidence="7">cv. Fuhuasheng</strain>
        <tissue evidence="6">Leaves</tissue>
    </source>
</reference>
<evidence type="ECO:0000313" key="6">
    <source>
        <dbReference type="EMBL" id="RYR14509.1"/>
    </source>
</evidence>
<proteinExistence type="predicted"/>
<comment type="caution">
    <text evidence="6">The sequence shown here is derived from an EMBL/GenBank/DDBJ whole genome shotgun (WGS) entry which is preliminary data.</text>
</comment>
<gene>
    <name evidence="6" type="ORF">Ahy_B04g071095</name>
</gene>
<dbReference type="GO" id="GO:0005634">
    <property type="term" value="C:nucleus"/>
    <property type="evidence" value="ECO:0007669"/>
    <property type="project" value="TreeGrafter"/>
</dbReference>
<dbReference type="AlphaFoldDB" id="A0A444ZK07"/>
<dbReference type="GO" id="GO:0009742">
    <property type="term" value="P:brassinosteroid mediated signaling pathway"/>
    <property type="evidence" value="ECO:0007669"/>
    <property type="project" value="TreeGrafter"/>
</dbReference>
<evidence type="ECO:0000313" key="7">
    <source>
        <dbReference type="Proteomes" id="UP000289738"/>
    </source>
</evidence>
<keyword evidence="3" id="KW-0547">Nucleotide-binding</keyword>
<accession>A0A444ZK07</accession>
<dbReference type="Proteomes" id="UP000289738">
    <property type="component" value="Chromosome B04"/>
</dbReference>